<sequence length="485" mass="51394">MKSTLLCFVALSHAADVSTLPTLLSSISSEVFPSLRAIAIDIWKHPEIGLDEHHAHDLVVDYFTKEEPGLWAVTPHAYGMATSWELNFENRPAGTPPDAELPVLGFMAEYDALVGIGHACGHNHIVLNGLAAATMARQALIDLGIPAQLKVMGTPDEENMCGKHTLVQAGAFDGVDVWFMAHPTSTSAIQPMNARLNAITAYKASTHADTVRAAYQAMVAVRDLVAAGLPATASSAVPIEDVGMFECNVVQGQISLGVAGLTAAQVNQTVASILDSTYPNVTYTVAMDADGVNLTSFGPGGHASESSKGPLVLTIETFRALSGQSGVSFYLPGNTSVTELDITFDVRTRYSTDIDTVFDAVTSTVEGIASSVSQDVPYLALEVTPYVPDLFINLMKSPDYGSQTDWAVSTTAPASTDAGWVQGAVGICENDGLCAFNHEPPFRNVSGTEYSYSRTEVVARAQAHLAVQLLNDPGMMANATAIIRK</sequence>
<dbReference type="EMBL" id="JANBVO010000023">
    <property type="protein sequence ID" value="KAJ9142071.1"/>
    <property type="molecule type" value="Genomic_DNA"/>
</dbReference>
<dbReference type="GO" id="GO:0016805">
    <property type="term" value="F:dipeptidase activity"/>
    <property type="evidence" value="ECO:0007669"/>
    <property type="project" value="TreeGrafter"/>
</dbReference>
<reference evidence="2" key="1">
    <citation type="submission" date="2022-07" db="EMBL/GenBank/DDBJ databases">
        <title>Fungi with potential for degradation of polypropylene.</title>
        <authorList>
            <person name="Gostincar C."/>
        </authorList>
    </citation>
    <scope>NUCLEOTIDE SEQUENCE</scope>
    <source>
        <strain evidence="2">EXF-13308</strain>
    </source>
</reference>
<evidence type="ECO:0000256" key="1">
    <source>
        <dbReference type="SAM" id="SignalP"/>
    </source>
</evidence>
<comment type="caution">
    <text evidence="2">The sequence shown here is derived from an EMBL/GenBank/DDBJ whole genome shotgun (WGS) entry which is preliminary data.</text>
</comment>
<name>A0AA38RBL2_9PEZI</name>
<dbReference type="Gene3D" id="3.30.70.360">
    <property type="match status" value="1"/>
</dbReference>
<keyword evidence="3" id="KW-1185">Reference proteome</keyword>
<protein>
    <submittedName>
        <fullName evidence="2">Aminobenzoyl-glutamate utilization protein B</fullName>
    </submittedName>
</protein>
<dbReference type="AlphaFoldDB" id="A0AA38RBL2"/>
<dbReference type="SUPFAM" id="SSF53187">
    <property type="entry name" value="Zn-dependent exopeptidases"/>
    <property type="match status" value="1"/>
</dbReference>
<dbReference type="Gene3D" id="3.40.630.10">
    <property type="entry name" value="Zn peptidases"/>
    <property type="match status" value="1"/>
</dbReference>
<keyword evidence="1" id="KW-0732">Signal</keyword>
<dbReference type="PANTHER" id="PTHR30575">
    <property type="entry name" value="PEPTIDASE M20"/>
    <property type="match status" value="1"/>
</dbReference>
<accession>A0AA38RBL2</accession>
<gene>
    <name evidence="2" type="ORF">NKR23_g7410</name>
</gene>
<feature type="signal peptide" evidence="1">
    <location>
        <begin position="1"/>
        <end position="19"/>
    </location>
</feature>
<feature type="chain" id="PRO_5041340751" evidence="1">
    <location>
        <begin position="20"/>
        <end position="485"/>
    </location>
</feature>
<evidence type="ECO:0000313" key="3">
    <source>
        <dbReference type="Proteomes" id="UP001174694"/>
    </source>
</evidence>
<dbReference type="Proteomes" id="UP001174694">
    <property type="component" value="Unassembled WGS sequence"/>
</dbReference>
<proteinExistence type="predicted"/>
<evidence type="ECO:0000313" key="2">
    <source>
        <dbReference type="EMBL" id="KAJ9142071.1"/>
    </source>
</evidence>
<dbReference type="InterPro" id="IPR052030">
    <property type="entry name" value="Peptidase_M20/M20A_hydrolases"/>
</dbReference>
<dbReference type="PANTHER" id="PTHR30575:SF0">
    <property type="entry name" value="XAA-ARG DIPEPTIDASE"/>
    <property type="match status" value="1"/>
</dbReference>
<organism evidence="2 3">
    <name type="scientific">Pleurostoma richardsiae</name>
    <dbReference type="NCBI Taxonomy" id="41990"/>
    <lineage>
        <taxon>Eukaryota</taxon>
        <taxon>Fungi</taxon>
        <taxon>Dikarya</taxon>
        <taxon>Ascomycota</taxon>
        <taxon>Pezizomycotina</taxon>
        <taxon>Sordariomycetes</taxon>
        <taxon>Sordariomycetidae</taxon>
        <taxon>Calosphaeriales</taxon>
        <taxon>Pleurostomataceae</taxon>
        <taxon>Pleurostoma</taxon>
    </lineage>
</organism>